<gene>
    <name evidence="2" type="ORF">AWZ03_010086</name>
</gene>
<dbReference type="EMBL" id="LSRL02000152">
    <property type="protein sequence ID" value="TDG43496.1"/>
    <property type="molecule type" value="Genomic_DNA"/>
</dbReference>
<dbReference type="Proteomes" id="UP000295192">
    <property type="component" value="Unassembled WGS sequence"/>
</dbReference>
<protein>
    <submittedName>
        <fullName evidence="2">Uncharacterized protein</fullName>
    </submittedName>
</protein>
<sequence length="307" mass="34051">MLPLKRRSMSGDILDSNYTKYGDSPSNVAHIRPIQEAGDMLTAETEPKRLRSVSVGTSTLFDSASGRFSESSACLCPRCLLQRSGTMMRHQKSVTVLWQRRWLATSSTSLWPRSVEATTDLRARHHREIMSRQTFLLHGLFILLKERRHRRYPNDLANRSQSELCLVRSNSRAQPLRSIRSLTTTMGSGSAGTESRAQIEQTESQSEIIADDGAAAPLAGNAAHPLTAVVPPMRQFPNEEQPGQDPPEAPQGAGSVDGSFCLLGIRSETPRLPLARSKSADELLHCRRGLRLKLALNLISCRSFLRH</sequence>
<name>A0A484B3U9_DRONA</name>
<feature type="region of interest" description="Disordered" evidence="1">
    <location>
        <begin position="233"/>
        <end position="253"/>
    </location>
</feature>
<dbReference type="AlphaFoldDB" id="A0A484B3U9"/>
<accession>A0A484B3U9</accession>
<dbReference type="OMA" id="WERRWLA"/>
<feature type="region of interest" description="Disordered" evidence="1">
    <location>
        <begin position="183"/>
        <end position="203"/>
    </location>
</feature>
<evidence type="ECO:0000313" key="3">
    <source>
        <dbReference type="Proteomes" id="UP000295192"/>
    </source>
</evidence>
<evidence type="ECO:0000256" key="1">
    <source>
        <dbReference type="SAM" id="MobiDB-lite"/>
    </source>
</evidence>
<proteinExistence type="predicted"/>
<organism evidence="2 3">
    <name type="scientific">Drosophila navojoa</name>
    <name type="common">Fruit fly</name>
    <dbReference type="NCBI Taxonomy" id="7232"/>
    <lineage>
        <taxon>Eukaryota</taxon>
        <taxon>Metazoa</taxon>
        <taxon>Ecdysozoa</taxon>
        <taxon>Arthropoda</taxon>
        <taxon>Hexapoda</taxon>
        <taxon>Insecta</taxon>
        <taxon>Pterygota</taxon>
        <taxon>Neoptera</taxon>
        <taxon>Endopterygota</taxon>
        <taxon>Diptera</taxon>
        <taxon>Brachycera</taxon>
        <taxon>Muscomorpha</taxon>
        <taxon>Ephydroidea</taxon>
        <taxon>Drosophilidae</taxon>
        <taxon>Drosophila</taxon>
    </lineage>
</organism>
<keyword evidence="3" id="KW-1185">Reference proteome</keyword>
<evidence type="ECO:0000313" key="2">
    <source>
        <dbReference type="EMBL" id="TDG43496.1"/>
    </source>
</evidence>
<comment type="caution">
    <text evidence="2">The sequence shown here is derived from an EMBL/GenBank/DDBJ whole genome shotgun (WGS) entry which is preliminary data.</text>
</comment>
<reference evidence="2 3" key="1">
    <citation type="journal article" date="2019" name="J. Hered.">
        <title>An Improved Genome Assembly for Drosophila navojoa, the Basal Species in the mojavensis Cluster.</title>
        <authorList>
            <person name="Vanderlinde T."/>
            <person name="Dupim E.G."/>
            <person name="Nazario-Yepiz N.O."/>
            <person name="Carvalho A.B."/>
        </authorList>
    </citation>
    <scope>NUCLEOTIDE SEQUENCE [LARGE SCALE GENOMIC DNA]</scope>
    <source>
        <strain evidence="2">Navoj_Jal97</strain>
        <tissue evidence="2">Whole organism</tissue>
    </source>
</reference>